<keyword evidence="4" id="KW-1015">Disulfide bond</keyword>
<evidence type="ECO:0000256" key="6">
    <source>
        <dbReference type="SAM" id="Phobius"/>
    </source>
</evidence>
<evidence type="ECO:0000259" key="8">
    <source>
        <dbReference type="PROSITE" id="PS01186"/>
    </source>
</evidence>
<dbReference type="PROSITE" id="PS00022">
    <property type="entry name" value="EGF_1"/>
    <property type="match status" value="1"/>
</dbReference>
<dbReference type="GO" id="GO:0016020">
    <property type="term" value="C:membrane"/>
    <property type="evidence" value="ECO:0007669"/>
    <property type="project" value="InterPro"/>
</dbReference>
<keyword evidence="6" id="KW-1133">Transmembrane helix</keyword>
<evidence type="ECO:0000259" key="7">
    <source>
        <dbReference type="PROSITE" id="PS00022"/>
    </source>
</evidence>
<keyword evidence="10" id="KW-1185">Reference proteome</keyword>
<evidence type="ECO:0000256" key="4">
    <source>
        <dbReference type="ARBA" id="ARBA00023157"/>
    </source>
</evidence>
<evidence type="ECO:0000256" key="2">
    <source>
        <dbReference type="ARBA" id="ARBA00022536"/>
    </source>
</evidence>
<dbReference type="SMART" id="SM00181">
    <property type="entry name" value="EGF"/>
    <property type="match status" value="2"/>
</dbReference>
<accession>A0AA35S903</accession>
<feature type="region of interest" description="Disordered" evidence="5">
    <location>
        <begin position="412"/>
        <end position="541"/>
    </location>
</feature>
<comment type="caution">
    <text evidence="9">The sequence shown here is derived from an EMBL/GenBank/DDBJ whole genome shotgun (WGS) entry which is preliminary data.</text>
</comment>
<feature type="domain" description="EGF-like" evidence="8">
    <location>
        <begin position="315"/>
        <end position="328"/>
    </location>
</feature>
<evidence type="ECO:0000256" key="5">
    <source>
        <dbReference type="SAM" id="MobiDB-lite"/>
    </source>
</evidence>
<feature type="transmembrane region" description="Helical" evidence="6">
    <location>
        <begin position="340"/>
        <end position="368"/>
    </location>
</feature>
<evidence type="ECO:0000256" key="3">
    <source>
        <dbReference type="ARBA" id="ARBA00022737"/>
    </source>
</evidence>
<gene>
    <name evidence="9" type="ORF">GBAR_LOCUS14142</name>
</gene>
<name>A0AA35S903_GEOBA</name>
<feature type="compositionally biased region" description="Polar residues" evidence="5">
    <location>
        <begin position="522"/>
        <end position="541"/>
    </location>
</feature>
<evidence type="ECO:0000313" key="10">
    <source>
        <dbReference type="Proteomes" id="UP001174909"/>
    </source>
</evidence>
<feature type="domain" description="EGF-like" evidence="7 8">
    <location>
        <begin position="243"/>
        <end position="254"/>
    </location>
</feature>
<dbReference type="InterPro" id="IPR000742">
    <property type="entry name" value="EGF"/>
</dbReference>
<keyword evidence="6" id="KW-0472">Membrane</keyword>
<dbReference type="Proteomes" id="UP001174909">
    <property type="component" value="Unassembled WGS sequence"/>
</dbReference>
<keyword evidence="6" id="KW-0812">Transmembrane</keyword>
<keyword evidence="2" id="KW-0245">EGF-like domain</keyword>
<dbReference type="Gene3D" id="2.10.25.140">
    <property type="match status" value="1"/>
</dbReference>
<dbReference type="InterPro" id="IPR001774">
    <property type="entry name" value="DSL"/>
</dbReference>
<evidence type="ECO:0000313" key="9">
    <source>
        <dbReference type="EMBL" id="CAI8024331.1"/>
    </source>
</evidence>
<dbReference type="AlphaFoldDB" id="A0AA35S903"/>
<evidence type="ECO:0000256" key="1">
    <source>
        <dbReference type="ARBA" id="ARBA00022473"/>
    </source>
</evidence>
<dbReference type="PROSITE" id="PS01186">
    <property type="entry name" value="EGF_2"/>
    <property type="match status" value="2"/>
</dbReference>
<proteinExistence type="predicted"/>
<organism evidence="9 10">
    <name type="scientific">Geodia barretti</name>
    <name type="common">Barrett's horny sponge</name>
    <dbReference type="NCBI Taxonomy" id="519541"/>
    <lineage>
        <taxon>Eukaryota</taxon>
        <taxon>Metazoa</taxon>
        <taxon>Porifera</taxon>
        <taxon>Demospongiae</taxon>
        <taxon>Heteroscleromorpha</taxon>
        <taxon>Tetractinellida</taxon>
        <taxon>Astrophorina</taxon>
        <taxon>Geodiidae</taxon>
        <taxon>Geodia</taxon>
    </lineage>
</organism>
<sequence length="541" mass="58544">MQSALAMQVMSTVEGNYTLEILMLSYENPSHMAKSLENFRFGCCELDTATPCKSCDNAFRVCVRNIPTIKGDCDLNQQDSTLIAEDDDDLMFTIGENIGGLSNPITVSGEMWGKVEVMFTVYDLDLTSTIESSSDVVDNIVIYPNIPAVSSANDPFSDTMLFSGNASYSHLELAFRLTCGPDSYGPDCTFCVPTNDSTGRYSCNNVTGEKECLDGYQGAECHDCVPAETCSPERGYCEDPGDCVCYPGFSGDDCSELVCSGQICNSSSCKRKHKFLSHTCGQECVNDTCVCKECPCEVECGENGECVRREEGVTCECSEGYRYNGELCETIPTTATQSDVLVIAVATVGGLVFILIVLVVIAICVLLFRGRKIKRTDDGTTPNPYETPFFRKWRGNGHASNGLSERKFENPLYSERTNSPASPPLPPRPPEHPYATLEDINSQYAHIPGDPVGSLDQKPPHLELPEPDPLAVANPYDHIGPQSPATAVGGALSEPISASPRVENPYLSPVNSAAAAKPDPLSHSTSDNAMNSSTTLYAHIQ</sequence>
<dbReference type="EMBL" id="CASHTH010002071">
    <property type="protein sequence ID" value="CAI8024331.1"/>
    <property type="molecule type" value="Genomic_DNA"/>
</dbReference>
<reference evidence="9" key="1">
    <citation type="submission" date="2023-03" db="EMBL/GenBank/DDBJ databases">
        <authorList>
            <person name="Steffen K."/>
            <person name="Cardenas P."/>
        </authorList>
    </citation>
    <scope>NUCLEOTIDE SEQUENCE</scope>
</reference>
<dbReference type="Gene3D" id="2.10.25.10">
    <property type="entry name" value="Laminin"/>
    <property type="match status" value="1"/>
</dbReference>
<protein>
    <submittedName>
        <fullName evidence="9">Protein jagged-1</fullName>
    </submittedName>
</protein>
<keyword evidence="1" id="KW-0217">Developmental protein</keyword>
<dbReference type="SMART" id="SM00051">
    <property type="entry name" value="DSL"/>
    <property type="match status" value="1"/>
</dbReference>
<dbReference type="Pfam" id="PF01414">
    <property type="entry name" value="DSL"/>
    <property type="match status" value="1"/>
</dbReference>
<keyword evidence="3" id="KW-0677">Repeat</keyword>
<dbReference type="GO" id="GO:0007154">
    <property type="term" value="P:cell communication"/>
    <property type="evidence" value="ECO:0007669"/>
    <property type="project" value="InterPro"/>
</dbReference>